<evidence type="ECO:0000256" key="1">
    <source>
        <dbReference type="ARBA" id="ARBA00010699"/>
    </source>
</evidence>
<feature type="domain" description="Formyl transferase N-terminal" evidence="6">
    <location>
        <begin position="66"/>
        <end position="224"/>
    </location>
</feature>
<evidence type="ECO:0000256" key="4">
    <source>
        <dbReference type="ARBA" id="ARBA00022679"/>
    </source>
</evidence>
<evidence type="ECO:0000313" key="8">
    <source>
        <dbReference type="EMBL" id="KAK4523364.1"/>
    </source>
</evidence>
<dbReference type="PANTHER" id="PTHR11138">
    <property type="entry name" value="METHIONYL-TRNA FORMYLTRANSFERASE"/>
    <property type="match status" value="1"/>
</dbReference>
<dbReference type="Proteomes" id="UP001300502">
    <property type="component" value="Unassembled WGS sequence"/>
</dbReference>
<dbReference type="AlphaFoldDB" id="A0AAV9I749"/>
<protein>
    <recommendedName>
        <fullName evidence="3">Methionyl-tRNA formyltransferase, mitochondrial</fullName>
        <ecNumber evidence="2">2.1.2.9</ecNumber>
    </recommendedName>
</protein>
<dbReference type="Pfam" id="PF00551">
    <property type="entry name" value="Formyl_trans_N"/>
    <property type="match status" value="1"/>
</dbReference>
<evidence type="ECO:0000313" key="9">
    <source>
        <dbReference type="Proteomes" id="UP001300502"/>
    </source>
</evidence>
<comment type="similarity">
    <text evidence="1">Belongs to the Fmt family.</text>
</comment>
<proteinExistence type="inferred from homology"/>
<dbReference type="CDD" id="cd08704">
    <property type="entry name" value="Met_tRNA_FMT_C"/>
    <property type="match status" value="1"/>
</dbReference>
<reference evidence="8 9" key="1">
    <citation type="submission" date="2022-07" db="EMBL/GenBank/DDBJ databases">
        <title>Genome-wide signatures of adaptation to extreme environments.</title>
        <authorList>
            <person name="Cho C.H."/>
            <person name="Yoon H.S."/>
        </authorList>
    </citation>
    <scope>NUCLEOTIDE SEQUENCE [LARGE SCALE GENOMIC DNA]</scope>
    <source>
        <strain evidence="8 9">108.79 E11</strain>
    </source>
</reference>
<keyword evidence="9" id="KW-1185">Reference proteome</keyword>
<dbReference type="InterPro" id="IPR036477">
    <property type="entry name" value="Formyl_transf_N_sf"/>
</dbReference>
<evidence type="ECO:0000256" key="3">
    <source>
        <dbReference type="ARBA" id="ARBA00014185"/>
    </source>
</evidence>
<dbReference type="InterPro" id="IPR011034">
    <property type="entry name" value="Formyl_transferase-like_C_sf"/>
</dbReference>
<accession>A0AAV9I749</accession>
<evidence type="ECO:0000259" key="7">
    <source>
        <dbReference type="Pfam" id="PF02911"/>
    </source>
</evidence>
<evidence type="ECO:0000256" key="2">
    <source>
        <dbReference type="ARBA" id="ARBA00012261"/>
    </source>
</evidence>
<dbReference type="HAMAP" id="MF_00182">
    <property type="entry name" value="Formyl_trans"/>
    <property type="match status" value="1"/>
</dbReference>
<evidence type="ECO:0000259" key="6">
    <source>
        <dbReference type="Pfam" id="PF00551"/>
    </source>
</evidence>
<evidence type="ECO:0000256" key="5">
    <source>
        <dbReference type="ARBA" id="ARBA00022917"/>
    </source>
</evidence>
<dbReference type="InterPro" id="IPR044135">
    <property type="entry name" value="Met-tRNA-FMT_C"/>
</dbReference>
<dbReference type="EMBL" id="JANCYU010000014">
    <property type="protein sequence ID" value="KAK4523364.1"/>
    <property type="molecule type" value="Genomic_DNA"/>
</dbReference>
<comment type="caution">
    <text evidence="8">The sequence shown here is derived from an EMBL/GenBank/DDBJ whole genome shotgun (WGS) entry which is preliminary data.</text>
</comment>
<dbReference type="CDD" id="cd08646">
    <property type="entry name" value="FMT_core_Met-tRNA-FMT_N"/>
    <property type="match status" value="1"/>
</dbReference>
<dbReference type="SUPFAM" id="SSF53328">
    <property type="entry name" value="Formyltransferase"/>
    <property type="match status" value="1"/>
</dbReference>
<dbReference type="GO" id="GO:0004479">
    <property type="term" value="F:methionyl-tRNA formyltransferase activity"/>
    <property type="evidence" value="ECO:0007669"/>
    <property type="project" value="UniProtKB-EC"/>
</dbReference>
<dbReference type="PANTHER" id="PTHR11138:SF5">
    <property type="entry name" value="METHIONYL-TRNA FORMYLTRANSFERASE, MITOCHONDRIAL"/>
    <property type="match status" value="1"/>
</dbReference>
<dbReference type="InterPro" id="IPR005793">
    <property type="entry name" value="Formyl_trans_C"/>
</dbReference>
<dbReference type="Pfam" id="PF02911">
    <property type="entry name" value="Formyl_trans_C"/>
    <property type="match status" value="1"/>
</dbReference>
<dbReference type="InterPro" id="IPR002376">
    <property type="entry name" value="Formyl_transf_N"/>
</dbReference>
<keyword evidence="5" id="KW-0648">Protein biosynthesis</keyword>
<sequence>MYRSLLFLSGPFILYTKQYPQCVVVGGSYCRHWMGRQFSFPCLRNKHRSTTILLANRNCHTKQGTRILFLGTPHCAAVSLQRWLQWSQQNPLVQIAAVITQPANARHPSRNAKCSPVYEIATQHQIPVWTPENLKDTSFLSQVTQLAPDIAITAAYGKWLPDAFLKIPKHGVVNIHPSLLPKFRGAAPVQRALLQGVTETGVSILFTVSKMDAGPIIAQEKVVLHGDEMAGPLLTDLFLRGTDLIMSHLESILQGTVKTWDQKEEEATYAPKLKKEEGWLSFHENAVVVHNKVRALSDSIGTFANFHIRQGDQVTVLSRLKIHKTRLVRRDSVFALGIHQVVLNPEKDGLRVTCDDGSQLDILEIQPSGKRVMNAREFYNGLQKKNIEREKVDWIHQSTRDKDLSPFNTTL</sequence>
<dbReference type="InterPro" id="IPR005794">
    <property type="entry name" value="Fmt"/>
</dbReference>
<feature type="domain" description="Formyl transferase C-terminal" evidence="7">
    <location>
        <begin position="272"/>
        <end position="382"/>
    </location>
</feature>
<dbReference type="GO" id="GO:0005739">
    <property type="term" value="C:mitochondrion"/>
    <property type="evidence" value="ECO:0007669"/>
    <property type="project" value="TreeGrafter"/>
</dbReference>
<dbReference type="Gene3D" id="3.40.50.12230">
    <property type="match status" value="1"/>
</dbReference>
<dbReference type="SUPFAM" id="SSF50486">
    <property type="entry name" value="FMT C-terminal domain-like"/>
    <property type="match status" value="1"/>
</dbReference>
<dbReference type="InterPro" id="IPR041711">
    <property type="entry name" value="Met-tRNA-FMT_N"/>
</dbReference>
<organism evidence="8 9">
    <name type="scientific">Galdieria yellowstonensis</name>
    <dbReference type="NCBI Taxonomy" id="3028027"/>
    <lineage>
        <taxon>Eukaryota</taxon>
        <taxon>Rhodophyta</taxon>
        <taxon>Bangiophyceae</taxon>
        <taxon>Galdieriales</taxon>
        <taxon>Galdieriaceae</taxon>
        <taxon>Galdieria</taxon>
    </lineage>
</organism>
<dbReference type="NCBIfam" id="TIGR00460">
    <property type="entry name" value="fmt"/>
    <property type="match status" value="1"/>
</dbReference>
<name>A0AAV9I749_9RHOD</name>
<gene>
    <name evidence="8" type="ORF">GAYE_PCTG52G1258</name>
</gene>
<keyword evidence="4" id="KW-0808">Transferase</keyword>
<dbReference type="EC" id="2.1.2.9" evidence="2"/>